<dbReference type="Gene3D" id="1.10.260.40">
    <property type="entry name" value="lambda repressor-like DNA-binding domains"/>
    <property type="match status" value="1"/>
</dbReference>
<dbReference type="SMART" id="SM00530">
    <property type="entry name" value="HTH_XRE"/>
    <property type="match status" value="1"/>
</dbReference>
<name>A0A852ZWL9_9ACTN</name>
<sequence length="283" mass="31993">MPEVKPTVRQRRLGLELRQLRRNRGWTLEEAAKRLEYSVASLSKIENGRQRISPRVLPFIFDAYGLEIPEQRAAIVQLTREASRKNWWQAYKGVVSDPFDDYLSLESTAVGLNAYTPVVIPGLLQTEEYARAVTEASRAWENRDDIERFVQVRMARQEVLRGDHPLRLWVVLSESVLRQRVGGPAVMRAQLEHLAATVHAMPHVIVQVLPFEAGAHAGMDGPFTLLRFDAGSDVVCIESMRASLYLEQSDEVELYAQTFDHLSAAALTARQSLDLITELGKET</sequence>
<reference evidence="2 3" key="1">
    <citation type="submission" date="2020-07" db="EMBL/GenBank/DDBJ databases">
        <title>Sequencing the genomes of 1000 actinobacteria strains.</title>
        <authorList>
            <person name="Klenk H.-P."/>
        </authorList>
    </citation>
    <scope>NUCLEOTIDE SEQUENCE [LARGE SCALE GENOMIC DNA]</scope>
    <source>
        <strain evidence="2 3">DSM 42178</strain>
    </source>
</reference>
<dbReference type="Pfam" id="PF19054">
    <property type="entry name" value="DUF5753"/>
    <property type="match status" value="1"/>
</dbReference>
<dbReference type="RefSeq" id="WP_179813937.1">
    <property type="nucleotide sequence ID" value="NZ_JACBZD010000001.1"/>
</dbReference>
<proteinExistence type="predicted"/>
<comment type="caution">
    <text evidence="2">The sequence shown here is derived from an EMBL/GenBank/DDBJ whole genome shotgun (WGS) entry which is preliminary data.</text>
</comment>
<gene>
    <name evidence="2" type="ORF">FHU37_002087</name>
</gene>
<dbReference type="InterPro" id="IPR043917">
    <property type="entry name" value="DUF5753"/>
</dbReference>
<dbReference type="InterPro" id="IPR010982">
    <property type="entry name" value="Lambda_DNA-bd_dom_sf"/>
</dbReference>
<evidence type="ECO:0000313" key="2">
    <source>
        <dbReference type="EMBL" id="NYI05144.1"/>
    </source>
</evidence>
<organism evidence="2 3">
    <name type="scientific">Allostreptomyces psammosilenae</name>
    <dbReference type="NCBI Taxonomy" id="1892865"/>
    <lineage>
        <taxon>Bacteria</taxon>
        <taxon>Bacillati</taxon>
        <taxon>Actinomycetota</taxon>
        <taxon>Actinomycetes</taxon>
        <taxon>Kitasatosporales</taxon>
        <taxon>Streptomycetaceae</taxon>
        <taxon>Allostreptomyces</taxon>
    </lineage>
</organism>
<evidence type="ECO:0000313" key="3">
    <source>
        <dbReference type="Proteomes" id="UP000567795"/>
    </source>
</evidence>
<accession>A0A852ZWL9</accession>
<keyword evidence="3" id="KW-1185">Reference proteome</keyword>
<feature type="domain" description="HTH cro/C1-type" evidence="1">
    <location>
        <begin position="17"/>
        <end position="71"/>
    </location>
</feature>
<dbReference type="CDD" id="cd00093">
    <property type="entry name" value="HTH_XRE"/>
    <property type="match status" value="1"/>
</dbReference>
<dbReference type="EMBL" id="JACBZD010000001">
    <property type="protein sequence ID" value="NYI05144.1"/>
    <property type="molecule type" value="Genomic_DNA"/>
</dbReference>
<dbReference type="InterPro" id="IPR001387">
    <property type="entry name" value="Cro/C1-type_HTH"/>
</dbReference>
<dbReference type="Proteomes" id="UP000567795">
    <property type="component" value="Unassembled WGS sequence"/>
</dbReference>
<dbReference type="GO" id="GO:0003677">
    <property type="term" value="F:DNA binding"/>
    <property type="evidence" value="ECO:0007669"/>
    <property type="project" value="InterPro"/>
</dbReference>
<dbReference type="AlphaFoldDB" id="A0A852ZWL9"/>
<dbReference type="SUPFAM" id="SSF47413">
    <property type="entry name" value="lambda repressor-like DNA-binding domains"/>
    <property type="match status" value="1"/>
</dbReference>
<protein>
    <submittedName>
        <fullName evidence="2">Transcriptional regulator with XRE-family HTH domain</fullName>
    </submittedName>
</protein>
<dbReference type="PROSITE" id="PS50943">
    <property type="entry name" value="HTH_CROC1"/>
    <property type="match status" value="1"/>
</dbReference>
<evidence type="ECO:0000259" key="1">
    <source>
        <dbReference type="PROSITE" id="PS50943"/>
    </source>
</evidence>
<dbReference type="Pfam" id="PF13560">
    <property type="entry name" value="HTH_31"/>
    <property type="match status" value="1"/>
</dbReference>